<accession>A0A0N7L984</accession>
<feature type="region of interest" description="Disordered" evidence="6">
    <location>
        <begin position="271"/>
        <end position="326"/>
    </location>
</feature>
<evidence type="ECO:0000256" key="6">
    <source>
        <dbReference type="SAM" id="MobiDB-lite"/>
    </source>
</evidence>
<evidence type="ECO:0000313" key="9">
    <source>
        <dbReference type="Proteomes" id="UP000054845"/>
    </source>
</evidence>
<dbReference type="InterPro" id="IPR001086">
    <property type="entry name" value="Preph_deHydtase"/>
</dbReference>
<dbReference type="OrthoDB" id="983542at2759"/>
<evidence type="ECO:0000256" key="5">
    <source>
        <dbReference type="ARBA" id="ARBA00029440"/>
    </source>
</evidence>
<dbReference type="Proteomes" id="UP000054845">
    <property type="component" value="Unassembled WGS sequence"/>
</dbReference>
<dbReference type="PANTHER" id="PTHR21022:SF19">
    <property type="entry name" value="PREPHENATE DEHYDRATASE-RELATED"/>
    <property type="match status" value="1"/>
</dbReference>
<keyword evidence="9" id="KW-1185">Reference proteome</keyword>
<proteinExistence type="predicted"/>
<evidence type="ECO:0000313" key="8">
    <source>
        <dbReference type="EMBL" id="CEH13074.1"/>
    </source>
</evidence>
<dbReference type="AlphaFoldDB" id="A0A0N7L984"/>
<comment type="pathway">
    <text evidence="5">Amino-acid biosynthesis.</text>
</comment>
<dbReference type="GO" id="GO:0004664">
    <property type="term" value="F:prephenate dehydratase activity"/>
    <property type="evidence" value="ECO:0007669"/>
    <property type="project" value="InterPro"/>
</dbReference>
<organism evidence="8 9">
    <name type="scientific">Ceraceosorus bombacis</name>
    <dbReference type="NCBI Taxonomy" id="401625"/>
    <lineage>
        <taxon>Eukaryota</taxon>
        <taxon>Fungi</taxon>
        <taxon>Dikarya</taxon>
        <taxon>Basidiomycota</taxon>
        <taxon>Ustilaginomycotina</taxon>
        <taxon>Exobasidiomycetes</taxon>
        <taxon>Ceraceosorales</taxon>
        <taxon>Ceraceosoraceae</taxon>
        <taxon>Ceraceosorus</taxon>
    </lineage>
</organism>
<evidence type="ECO:0000256" key="1">
    <source>
        <dbReference type="ARBA" id="ARBA00022605"/>
    </source>
</evidence>
<evidence type="ECO:0000256" key="3">
    <source>
        <dbReference type="ARBA" id="ARBA00023222"/>
    </source>
</evidence>
<evidence type="ECO:0000259" key="7">
    <source>
        <dbReference type="PROSITE" id="PS51171"/>
    </source>
</evidence>
<dbReference type="EMBL" id="CCYA01000199">
    <property type="protein sequence ID" value="CEH13074.1"/>
    <property type="molecule type" value="Genomic_DNA"/>
</dbReference>
<dbReference type="SUPFAM" id="SSF53850">
    <property type="entry name" value="Periplasmic binding protein-like II"/>
    <property type="match status" value="2"/>
</dbReference>
<dbReference type="Pfam" id="PF00800">
    <property type="entry name" value="PDT"/>
    <property type="match status" value="2"/>
</dbReference>
<dbReference type="STRING" id="401625.A0A0N7L984"/>
<feature type="domain" description="Prephenate dehydratase" evidence="7">
    <location>
        <begin position="79"/>
        <end position="369"/>
    </location>
</feature>
<name>A0A0N7L984_9BASI</name>
<evidence type="ECO:0000256" key="4">
    <source>
        <dbReference type="ARBA" id="ARBA00023239"/>
    </source>
</evidence>
<dbReference type="PANTHER" id="PTHR21022">
    <property type="entry name" value="PREPHENATE DEHYDRATASE P PROTEIN"/>
    <property type="match status" value="1"/>
</dbReference>
<protein>
    <submittedName>
        <fullName evidence="8">PREPHENATE DEHYDRATASE-RELATED</fullName>
    </submittedName>
</protein>
<dbReference type="GO" id="GO:0009094">
    <property type="term" value="P:L-phenylalanine biosynthetic process"/>
    <property type="evidence" value="ECO:0007669"/>
    <property type="project" value="UniProtKB-KW"/>
</dbReference>
<dbReference type="PROSITE" id="PS51171">
    <property type="entry name" value="PREPHENATE_DEHYDR_3"/>
    <property type="match status" value="1"/>
</dbReference>
<dbReference type="Gene3D" id="3.40.190.10">
    <property type="entry name" value="Periplasmic binding protein-like II"/>
    <property type="match status" value="1"/>
</dbReference>
<keyword evidence="2" id="KW-0057">Aromatic amino acid biosynthesis</keyword>
<evidence type="ECO:0000256" key="2">
    <source>
        <dbReference type="ARBA" id="ARBA00023141"/>
    </source>
</evidence>
<dbReference type="GO" id="GO:0005737">
    <property type="term" value="C:cytoplasm"/>
    <property type="evidence" value="ECO:0007669"/>
    <property type="project" value="TreeGrafter"/>
</dbReference>
<keyword evidence="4" id="KW-0456">Lyase</keyword>
<keyword evidence="3" id="KW-0584">Phenylalanine biosynthesis</keyword>
<reference evidence="8 9" key="1">
    <citation type="submission" date="2014-09" db="EMBL/GenBank/DDBJ databases">
        <authorList>
            <person name="Magalhaes I.L.F."/>
            <person name="Oliveira U."/>
            <person name="Santos F.R."/>
            <person name="Vidigal T.H.D.A."/>
            <person name="Brescovit A.D."/>
            <person name="Santos A.J."/>
        </authorList>
    </citation>
    <scope>NUCLEOTIDE SEQUENCE [LARGE SCALE GENOMIC DNA]</scope>
</reference>
<sequence>MFFLPAHYASHLRDAADHLALVVDRPHSLRSPALTNARLLKDSTGSVKNSVGPKKGEESLCLHSDAVTSAVPRDAMPLQVYYLGPPGTYTHSIALHFIQDGDSARSSSTIRQSLEDAASAWCEDEYRHQRSVVPLALMPYENSTYGLVLDTQSTLIGPRHGGANVSLGSNGQLASPSELSPVVVAEATRAVRHALLGSRRARDRLRRKDGLQALHDLEELDLSRVTKCLSRPFALTALYFVECFVTANAFQGFSVASTALGARLAASTTSSQNTWSTSACRPSSSIPLSAQHAAGNGEDTRRRSGHANVGAASDLQNGGHATRPIESDKDEVVVAIGTEQAAEELDLVVLQRNIQDRDDNETRFLLVAPNEQVARAYRSAHPQPLEGSRAMLLLRTDSHSTNLTSLLGALCATANSRPDQAPVRIRKVDRKAFPLGDETRALRGSTEEERDDASSCETAQAKQGSAWPSVYFVEVESAVSSARLDDDLQRRLKASHDLQGVRVLGVWQVS</sequence>
<keyword evidence="1" id="KW-0028">Amino-acid biosynthesis</keyword>